<evidence type="ECO:0000256" key="3">
    <source>
        <dbReference type="ARBA" id="ARBA00023136"/>
    </source>
</evidence>
<keyword evidence="2 4" id="KW-1133">Transmembrane helix</keyword>
<keyword evidence="3 4" id="KW-0472">Membrane</keyword>
<organism evidence="6 7">
    <name type="scientific">Roseovarius phycicola</name>
    <dbReference type="NCBI Taxonomy" id="3080976"/>
    <lineage>
        <taxon>Bacteria</taxon>
        <taxon>Pseudomonadati</taxon>
        <taxon>Pseudomonadota</taxon>
        <taxon>Alphaproteobacteria</taxon>
        <taxon>Rhodobacterales</taxon>
        <taxon>Roseobacteraceae</taxon>
        <taxon>Roseovarius</taxon>
    </lineage>
</organism>
<evidence type="ECO:0000313" key="7">
    <source>
        <dbReference type="Proteomes" id="UP001364156"/>
    </source>
</evidence>
<accession>A0ABZ2HQ86</accession>
<feature type="transmembrane region" description="Helical" evidence="4">
    <location>
        <begin position="365"/>
        <end position="385"/>
    </location>
</feature>
<dbReference type="PROSITE" id="PS50850">
    <property type="entry name" value="MFS"/>
    <property type="match status" value="1"/>
</dbReference>
<feature type="transmembrane region" description="Helical" evidence="4">
    <location>
        <begin position="200"/>
        <end position="218"/>
    </location>
</feature>
<keyword evidence="7" id="KW-1185">Reference proteome</keyword>
<dbReference type="PANTHER" id="PTHR23521:SF3">
    <property type="entry name" value="MFS TRANSPORTER"/>
    <property type="match status" value="1"/>
</dbReference>
<proteinExistence type="predicted"/>
<dbReference type="PANTHER" id="PTHR23521">
    <property type="entry name" value="TRANSPORTER MFS SUPERFAMILY"/>
    <property type="match status" value="1"/>
</dbReference>
<evidence type="ECO:0000256" key="4">
    <source>
        <dbReference type="SAM" id="Phobius"/>
    </source>
</evidence>
<dbReference type="InterPro" id="IPR020846">
    <property type="entry name" value="MFS_dom"/>
</dbReference>
<feature type="transmembrane region" description="Helical" evidence="4">
    <location>
        <begin position="335"/>
        <end position="359"/>
    </location>
</feature>
<feature type="transmembrane region" description="Helical" evidence="4">
    <location>
        <begin position="238"/>
        <end position="264"/>
    </location>
</feature>
<dbReference type="InterPro" id="IPR011701">
    <property type="entry name" value="MFS"/>
</dbReference>
<dbReference type="Pfam" id="PF07690">
    <property type="entry name" value="MFS_1"/>
    <property type="match status" value="1"/>
</dbReference>
<feature type="domain" description="Major facilitator superfamily (MFS) profile" evidence="5">
    <location>
        <begin position="6"/>
        <end position="389"/>
    </location>
</feature>
<feature type="transmembrane region" description="Helical" evidence="4">
    <location>
        <begin position="155"/>
        <end position="180"/>
    </location>
</feature>
<dbReference type="EMBL" id="CP146069">
    <property type="protein sequence ID" value="WWR48106.1"/>
    <property type="molecule type" value="Genomic_DNA"/>
</dbReference>
<dbReference type="RefSeq" id="WP_338550929.1">
    <property type="nucleotide sequence ID" value="NZ_CP146069.1"/>
</dbReference>
<evidence type="ECO:0000313" key="6">
    <source>
        <dbReference type="EMBL" id="WWR48106.1"/>
    </source>
</evidence>
<feature type="transmembrane region" description="Helical" evidence="4">
    <location>
        <begin position="42"/>
        <end position="66"/>
    </location>
</feature>
<reference evidence="6 7" key="1">
    <citation type="submission" date="2023-10" db="EMBL/GenBank/DDBJ databases">
        <title>Roseovarius strain S88 nov., isolated from a marine algae.</title>
        <authorList>
            <person name="Lee M.W."/>
            <person name="Lee J.K."/>
            <person name="Kim J.M."/>
            <person name="Choi D.G."/>
            <person name="Baek J.H."/>
            <person name="Bayburt H."/>
            <person name="Jung J.J."/>
            <person name="Han D.M."/>
            <person name="Jeon C.O."/>
        </authorList>
    </citation>
    <scope>NUCLEOTIDE SEQUENCE [LARGE SCALE GENOMIC DNA]</scope>
    <source>
        <strain evidence="6 7">S88</strain>
    </source>
</reference>
<feature type="transmembrane region" description="Helical" evidence="4">
    <location>
        <begin position="73"/>
        <end position="91"/>
    </location>
</feature>
<evidence type="ECO:0000256" key="2">
    <source>
        <dbReference type="ARBA" id="ARBA00022989"/>
    </source>
</evidence>
<dbReference type="Gene3D" id="1.20.1250.20">
    <property type="entry name" value="MFS general substrate transporter like domains"/>
    <property type="match status" value="2"/>
</dbReference>
<evidence type="ECO:0000259" key="5">
    <source>
        <dbReference type="PROSITE" id="PS50850"/>
    </source>
</evidence>
<feature type="transmembrane region" description="Helical" evidence="4">
    <location>
        <begin position="129"/>
        <end position="149"/>
    </location>
</feature>
<feature type="transmembrane region" description="Helical" evidence="4">
    <location>
        <begin position="97"/>
        <end position="117"/>
    </location>
</feature>
<name>A0ABZ2HQ86_9RHOB</name>
<gene>
    <name evidence="6" type="ORF">RZ517_08035</name>
</gene>
<dbReference type="SUPFAM" id="SSF103473">
    <property type="entry name" value="MFS general substrate transporter"/>
    <property type="match status" value="1"/>
</dbReference>
<keyword evidence="1 4" id="KW-0812">Transmembrane</keyword>
<protein>
    <submittedName>
        <fullName evidence="6">MFS transporter</fullName>
    </submittedName>
</protein>
<dbReference type="Proteomes" id="UP001364156">
    <property type="component" value="Chromosome"/>
</dbReference>
<sequence>MGKWQALTLTGVAVLLSLMTWFSATAVLPELTSVHDLTAGQAAWLTNAVQLGFAVGALFASSLAVADVLPLTRYMAAAAALACVANALLLVDMGATGAIAARFLTGVALAGVYPPAMKLIATWFKTGRGIAMGAMVGALTLGSAMPHLVRGTGGMVAWEAVVLICSLGSAVAALLFGLVLREGPHAFARTRVSVRQVGQILRNGPVMLANLGYFGHMWELYAMWGWFLAYAGHASTEGIGAINVSLLTFAVIAAGAPGCLLGGWLAERIGRCRTTILMMGVSGVSALFIGVFFGGPTWAFATIALIWGFTVVADSAQFSAAVSELSEPHLVGSSLTFQMGVGFAITILTIWLTPLMAAWLGSWQWTFVLLAPGPLIGVISMYLLYRHPKSALMADGQR</sequence>
<evidence type="ECO:0000256" key="1">
    <source>
        <dbReference type="ARBA" id="ARBA00022692"/>
    </source>
</evidence>
<dbReference type="InterPro" id="IPR036259">
    <property type="entry name" value="MFS_trans_sf"/>
</dbReference>